<sequence length="292" mass="32775">MAAPLDPHPLLQDYAHPQKVVTSQWLGAKLGTPDVRVVESDEDSLLYDLGHIPTAIRIDWRRDLSDPITRNVISPEAFAQLMREKGIRREDTVVIYGDHSNWWAAFAFWVFTLYGHPDVRLLNGGRDAWTRAERETTFAVPENPESTYPVPDVCTTGLISVGDLLESYESSQLIDVRTPEEYRGGTSDDASSSTVKSTLRTGHIPGAVNIPWDSTVYPNSNFRSMDELCEIFGALDSSNPTVTYCLTGERSAHTWFVLRYLLGWDDVKSYYGSWAEWGNMVGMPITRGGRPL</sequence>
<comment type="catalytic activity">
    <reaction evidence="3">
        <text>thiosulfate + hydrogen cyanide = thiocyanate + sulfite + 2 H(+)</text>
        <dbReference type="Rhea" id="RHEA:16881"/>
        <dbReference type="ChEBI" id="CHEBI:15378"/>
        <dbReference type="ChEBI" id="CHEBI:17359"/>
        <dbReference type="ChEBI" id="CHEBI:18022"/>
        <dbReference type="ChEBI" id="CHEBI:18407"/>
        <dbReference type="ChEBI" id="CHEBI:33542"/>
        <dbReference type="EC" id="2.8.1.1"/>
    </reaction>
</comment>
<evidence type="ECO:0000256" key="1">
    <source>
        <dbReference type="ARBA" id="ARBA00012245"/>
    </source>
</evidence>
<dbReference type="InterPro" id="IPR036873">
    <property type="entry name" value="Rhodanese-like_dom_sf"/>
</dbReference>
<gene>
    <name evidence="5" type="ORF">DI525_02385</name>
</gene>
<reference evidence="5 6" key="1">
    <citation type="submission" date="2017-08" db="EMBL/GenBank/DDBJ databases">
        <title>Infants hospitalized years apart are colonized by the same room-sourced microbial strains.</title>
        <authorList>
            <person name="Brooks B."/>
            <person name="Olm M.R."/>
            <person name="Firek B.A."/>
            <person name="Baker R."/>
            <person name="Thomas B.C."/>
            <person name="Morowitz M.J."/>
            <person name="Banfield J.F."/>
        </authorList>
    </citation>
    <scope>NUCLEOTIDE SEQUENCE [LARGE SCALE GENOMIC DNA]</scope>
    <source>
        <strain evidence="5">S2_003_000_R1_3</strain>
    </source>
</reference>
<evidence type="ECO:0000259" key="4">
    <source>
        <dbReference type="PROSITE" id="PS50206"/>
    </source>
</evidence>
<feature type="domain" description="Rhodanese" evidence="4">
    <location>
        <begin position="167"/>
        <end position="286"/>
    </location>
</feature>
<dbReference type="EC" id="2.8.1.1" evidence="1"/>
<proteinExistence type="predicted"/>
<evidence type="ECO:0000313" key="5">
    <source>
        <dbReference type="EMBL" id="PZR06250.1"/>
    </source>
</evidence>
<keyword evidence="5" id="KW-0808">Transferase</keyword>
<name>A0A2W5STS5_9CORY</name>
<comment type="caution">
    <text evidence="5">The sequence shown here is derived from an EMBL/GenBank/DDBJ whole genome shotgun (WGS) entry which is preliminary data.</text>
</comment>
<dbReference type="CDD" id="cd01449">
    <property type="entry name" value="TST_Repeat_2"/>
    <property type="match status" value="1"/>
</dbReference>
<feature type="domain" description="Rhodanese" evidence="4">
    <location>
        <begin position="31"/>
        <end position="138"/>
    </location>
</feature>
<dbReference type="Pfam" id="PF00581">
    <property type="entry name" value="Rhodanese"/>
    <property type="match status" value="2"/>
</dbReference>
<dbReference type="CDD" id="cd01448">
    <property type="entry name" value="TST_Repeat_1"/>
    <property type="match status" value="1"/>
</dbReference>
<dbReference type="PANTHER" id="PTHR43855">
    <property type="entry name" value="THIOSULFATE SULFURTRANSFERASE"/>
    <property type="match status" value="1"/>
</dbReference>
<accession>A0A2W5STS5</accession>
<dbReference type="SUPFAM" id="SSF52821">
    <property type="entry name" value="Rhodanese/Cell cycle control phosphatase"/>
    <property type="match status" value="2"/>
</dbReference>
<dbReference type="GO" id="GO:0004792">
    <property type="term" value="F:thiosulfate-cyanide sulfurtransferase activity"/>
    <property type="evidence" value="ECO:0007669"/>
    <property type="project" value="UniProtKB-EC"/>
</dbReference>
<protein>
    <recommendedName>
        <fullName evidence="1">thiosulfate sulfurtransferase</fullName>
        <ecNumber evidence="1">2.8.1.1</ecNumber>
    </recommendedName>
</protein>
<evidence type="ECO:0000313" key="6">
    <source>
        <dbReference type="Proteomes" id="UP000249432"/>
    </source>
</evidence>
<dbReference type="Proteomes" id="UP000249432">
    <property type="component" value="Unassembled WGS sequence"/>
</dbReference>
<dbReference type="PROSITE" id="PS50206">
    <property type="entry name" value="RHODANESE_3"/>
    <property type="match status" value="2"/>
</dbReference>
<dbReference type="InterPro" id="IPR051126">
    <property type="entry name" value="Thiosulfate_sulfurtransferase"/>
</dbReference>
<dbReference type="RefSeq" id="WP_303734202.1">
    <property type="nucleotide sequence ID" value="NZ_CAKZHK010000007.1"/>
</dbReference>
<dbReference type="SMART" id="SM00450">
    <property type="entry name" value="RHOD"/>
    <property type="match status" value="2"/>
</dbReference>
<dbReference type="Gene3D" id="3.40.250.10">
    <property type="entry name" value="Rhodanese-like domain"/>
    <property type="match status" value="2"/>
</dbReference>
<organism evidence="5 6">
    <name type="scientific">Corynebacterium kroppenstedtii</name>
    <dbReference type="NCBI Taxonomy" id="161879"/>
    <lineage>
        <taxon>Bacteria</taxon>
        <taxon>Bacillati</taxon>
        <taxon>Actinomycetota</taxon>
        <taxon>Actinomycetes</taxon>
        <taxon>Mycobacteriales</taxon>
        <taxon>Corynebacteriaceae</taxon>
        <taxon>Corynebacterium</taxon>
    </lineage>
</organism>
<evidence type="ECO:0000256" key="2">
    <source>
        <dbReference type="ARBA" id="ARBA00022737"/>
    </source>
</evidence>
<dbReference type="PANTHER" id="PTHR43855:SF1">
    <property type="entry name" value="THIOSULFATE SULFURTRANSFERASE"/>
    <property type="match status" value="1"/>
</dbReference>
<dbReference type="InterPro" id="IPR001763">
    <property type="entry name" value="Rhodanese-like_dom"/>
</dbReference>
<dbReference type="AlphaFoldDB" id="A0A2W5STS5"/>
<dbReference type="EMBL" id="QFRA01000003">
    <property type="protein sequence ID" value="PZR06250.1"/>
    <property type="molecule type" value="Genomic_DNA"/>
</dbReference>
<evidence type="ECO:0000256" key="3">
    <source>
        <dbReference type="ARBA" id="ARBA00047549"/>
    </source>
</evidence>
<keyword evidence="2" id="KW-0677">Repeat</keyword>